<proteinExistence type="predicted"/>
<evidence type="ECO:0000256" key="1">
    <source>
        <dbReference type="SAM" id="MobiDB-lite"/>
    </source>
</evidence>
<dbReference type="PANTHER" id="PTHR45913">
    <property type="entry name" value="EPM2A-INTERACTING PROTEIN 1"/>
    <property type="match status" value="1"/>
</dbReference>
<dbReference type="GeneID" id="100906690"/>
<feature type="region of interest" description="Disordered" evidence="1">
    <location>
        <begin position="1"/>
        <end position="26"/>
    </location>
</feature>
<evidence type="ECO:0000313" key="3">
    <source>
        <dbReference type="RefSeq" id="XP_003740570.1"/>
    </source>
</evidence>
<dbReference type="KEGG" id="goe:100906690"/>
<dbReference type="InterPro" id="IPR012337">
    <property type="entry name" value="RNaseH-like_sf"/>
</dbReference>
<reference evidence="3" key="1">
    <citation type="submission" date="2025-08" db="UniProtKB">
        <authorList>
            <consortium name="RefSeq"/>
        </authorList>
    </citation>
    <scope>IDENTIFICATION</scope>
</reference>
<name>A0AAJ6QQH4_9ACAR</name>
<organism evidence="2 3">
    <name type="scientific">Galendromus occidentalis</name>
    <name type="common">western predatory mite</name>
    <dbReference type="NCBI Taxonomy" id="34638"/>
    <lineage>
        <taxon>Eukaryota</taxon>
        <taxon>Metazoa</taxon>
        <taxon>Ecdysozoa</taxon>
        <taxon>Arthropoda</taxon>
        <taxon>Chelicerata</taxon>
        <taxon>Arachnida</taxon>
        <taxon>Acari</taxon>
        <taxon>Parasitiformes</taxon>
        <taxon>Mesostigmata</taxon>
        <taxon>Gamasina</taxon>
        <taxon>Phytoseioidea</taxon>
        <taxon>Phytoseiidae</taxon>
        <taxon>Typhlodrominae</taxon>
        <taxon>Galendromus</taxon>
    </lineage>
</organism>
<protein>
    <submittedName>
        <fullName evidence="3">Zinc finger BED domain-containing protein 5-like</fullName>
    </submittedName>
</protein>
<dbReference type="Proteomes" id="UP000694867">
    <property type="component" value="Unplaced"/>
</dbReference>
<gene>
    <name evidence="3" type="primary">LOC100906690</name>
</gene>
<evidence type="ECO:0000313" key="2">
    <source>
        <dbReference type="Proteomes" id="UP000694867"/>
    </source>
</evidence>
<accession>A0AAJ6QQH4</accession>
<dbReference type="SUPFAM" id="SSF53098">
    <property type="entry name" value="Ribonuclease H-like"/>
    <property type="match status" value="1"/>
</dbReference>
<sequence>MQRWRLKRKAGDSSGDSTPTSKRAAKTRRYKPTYLSFGFTHDGDESEPRPLCVVCNERLGNGSMRPNMLLRHLRGRHPDLTEKPLVFFERKLTEMTIAQTKLTKFTKLSEKVMLASYQISWRIAKCGMAHTAGENLVLPAIKDAVSIVLNEKYVKEIESIPLSNDTRSTFFAIQLDESTDVEGLCQLLVYVRYIHEDAAHEDLLFCEPITRGTGQTIFDGIDSYVKKKCPDWTKCVGVSTDGARAICGKTNSAISRIRRVSPGALFTHCCIHRDALVSKKIPDGLRQVLDSAIKIVNSIKTKPLQSRLFAKLCEEMGSQHEKLLFHTEVRWLSRGRVLARLVELRKEVTAFLDEDDEFATNLKDETFLLRLTYLSDMFTKLNNLNLFLQGACKDIFDVHDKIAGFMKRLSLWESNACDGSFGCFEAFQAYVLEAAIKVPSRVKNETIEHLQNLRSSFETYFGNEMEACKQRNWIVNPFVDEFVRTGISADALEELLDLSTNRTLAAKFKENERFSFWLSIRDSHPILSKEALRFLLPFTSSYLCETGFSAMVGLKTETRNRLVLSDSLRLKVTALEINVEEVIRKYQKQAHPSHGHQIVQ</sequence>
<dbReference type="RefSeq" id="XP_003740570.1">
    <property type="nucleotide sequence ID" value="XM_003740522.1"/>
</dbReference>
<keyword evidence="2" id="KW-1185">Reference proteome</keyword>
<dbReference type="AlphaFoldDB" id="A0AAJ6QQH4"/>
<dbReference type="PANTHER" id="PTHR45913:SF19">
    <property type="entry name" value="LOW QUALITY PROTEIN: ZINC FINGER BED DOMAIN-CONTAINING PROTEIN 5-LIKE"/>
    <property type="match status" value="1"/>
</dbReference>